<gene>
    <name evidence="4" type="primary">TRMT11</name>
    <name evidence="4" type="ORF">F1559_000513</name>
</gene>
<evidence type="ECO:0000256" key="3">
    <source>
        <dbReference type="SAM" id="MobiDB-lite"/>
    </source>
</evidence>
<proteinExistence type="predicted"/>
<dbReference type="PANTHER" id="PTHR13370:SF3">
    <property type="entry name" value="TRNA (GUANINE(10)-N2)-METHYLTRANSFERASE HOMOLOG"/>
    <property type="match status" value="1"/>
</dbReference>
<accession>A0A7J7ILN3</accession>
<evidence type="ECO:0000313" key="5">
    <source>
        <dbReference type="Proteomes" id="UP000530660"/>
    </source>
</evidence>
<dbReference type="InterPro" id="IPR029063">
    <property type="entry name" value="SAM-dependent_MTases_sf"/>
</dbReference>
<dbReference type="GO" id="GO:0008168">
    <property type="term" value="F:methyltransferase activity"/>
    <property type="evidence" value="ECO:0007669"/>
    <property type="project" value="UniProtKB-KW"/>
</dbReference>
<dbReference type="GO" id="GO:0032259">
    <property type="term" value="P:methylation"/>
    <property type="evidence" value="ECO:0007669"/>
    <property type="project" value="UniProtKB-KW"/>
</dbReference>
<reference evidence="4 5" key="1">
    <citation type="journal article" date="2020" name="J. Phycol.">
        <title>Comparative genome analysis reveals Cyanidiococcus gen. nov., a new extremophilic red algal genus sister to Cyanidioschyzon (Cyanidioschyzonaceae, Rhodophyta).</title>
        <authorList>
            <person name="Liu S.-L."/>
            <person name="Chiang Y.-R."/>
            <person name="Yoon H.S."/>
            <person name="Fu H.-Y."/>
        </authorList>
    </citation>
    <scope>NUCLEOTIDE SEQUENCE [LARGE SCALE GENOMIC DNA]</scope>
    <source>
        <strain evidence="4 5">THAL066</strain>
    </source>
</reference>
<dbReference type="EMBL" id="VWRR01000004">
    <property type="protein sequence ID" value="KAF6004036.1"/>
    <property type="molecule type" value="Genomic_DNA"/>
</dbReference>
<feature type="compositionally biased region" description="Basic and acidic residues" evidence="3">
    <location>
        <begin position="51"/>
        <end position="62"/>
    </location>
</feature>
<dbReference type="GO" id="GO:0005737">
    <property type="term" value="C:cytoplasm"/>
    <property type="evidence" value="ECO:0007669"/>
    <property type="project" value="TreeGrafter"/>
</dbReference>
<name>A0A7J7ILN3_9RHOD</name>
<evidence type="ECO:0000313" key="4">
    <source>
        <dbReference type="EMBL" id="KAF6004036.1"/>
    </source>
</evidence>
<feature type="region of interest" description="Disordered" evidence="3">
    <location>
        <begin position="51"/>
        <end position="93"/>
    </location>
</feature>
<dbReference type="Gene3D" id="3.40.50.150">
    <property type="entry name" value="Vaccinia Virus protein VP39"/>
    <property type="match status" value="1"/>
</dbReference>
<dbReference type="PANTHER" id="PTHR13370">
    <property type="entry name" value="RNA METHYLASE-RELATED"/>
    <property type="match status" value="1"/>
</dbReference>
<dbReference type="AlphaFoldDB" id="A0A7J7ILN3"/>
<dbReference type="GO" id="GO:0003676">
    <property type="term" value="F:nucleic acid binding"/>
    <property type="evidence" value="ECO:0007669"/>
    <property type="project" value="InterPro"/>
</dbReference>
<keyword evidence="5" id="KW-1185">Reference proteome</keyword>
<keyword evidence="2 4" id="KW-0808">Transferase</keyword>
<protein>
    <submittedName>
        <fullName evidence="4">tRNA methyltransferase 11</fullName>
    </submittedName>
</protein>
<keyword evidence="1 4" id="KW-0489">Methyltransferase</keyword>
<dbReference type="SUPFAM" id="SSF53335">
    <property type="entry name" value="S-adenosyl-L-methionine-dependent methyltransferases"/>
    <property type="match status" value="1"/>
</dbReference>
<dbReference type="OrthoDB" id="333024at2759"/>
<comment type="caution">
    <text evidence="4">The sequence shown here is derived from an EMBL/GenBank/DDBJ whole genome shotgun (WGS) entry which is preliminary data.</text>
</comment>
<evidence type="ECO:0000256" key="1">
    <source>
        <dbReference type="ARBA" id="ARBA00022603"/>
    </source>
</evidence>
<evidence type="ECO:0000256" key="2">
    <source>
        <dbReference type="ARBA" id="ARBA00022679"/>
    </source>
</evidence>
<dbReference type="PROSITE" id="PS00092">
    <property type="entry name" value="N6_MTASE"/>
    <property type="match status" value="1"/>
</dbReference>
<dbReference type="InterPro" id="IPR002052">
    <property type="entry name" value="DNA_methylase_N6_adenine_CS"/>
</dbReference>
<dbReference type="Proteomes" id="UP000530660">
    <property type="component" value="Unassembled WGS sequence"/>
</dbReference>
<sequence>MWVLALFWSPVQWLERVQLFGSDLDRWVLYGTSHTARSRHRTQALDRKTCAEPETTKTRISEHASVGTVPRQLPRITNPAASTGKPDWPSTRDGATTRLSMLDNFRFYGIPRHQWPELVRMDLLEPAWASNAAIGERSGWCDAIVCDPPYGIREGTRQARIRSSKQVDTRQGQRKRAPFAVHLEALFRLAARVLRPGGRLVLWLPAVAELTAYDLPLHEALVYFGTPCCQRMRGGLRRYLLVLVKRTSANALPDPNVQNEVFYKEAPPRYQRAHENLAARLFGVAERDEQHLRPRSFCQS</sequence>
<organism evidence="4 5">
    <name type="scientific">Cyanidiococcus yangmingshanensis</name>
    <dbReference type="NCBI Taxonomy" id="2690220"/>
    <lineage>
        <taxon>Eukaryota</taxon>
        <taxon>Rhodophyta</taxon>
        <taxon>Bangiophyceae</taxon>
        <taxon>Cyanidiales</taxon>
        <taxon>Cyanidiaceae</taxon>
        <taxon>Cyanidiococcus</taxon>
    </lineage>
</organism>